<sequence length="461" mass="51224">MESEARKFLHELWVLQGVAYLVVGLRYYSRIRTKGWRDLAWDDLIMALAVLAHTCECTLCQFLITTARGLANNGMTDEQRAALDPNSDEYAARVFGSKLHVAGLLSYTTLLWLLKACWTLYYDRLTVGVHRMRKLVKIAYIVMPLTYIICLLVAFLKCIPFEKQWQIYPDPGNSCQPAISTLQTSVVMALHVLTVLLLMAIPLPMVVKANLPLRKKIMLVVMFSGGFLEMTFSILRCTSILMRGNIDPAESGYWSLRESFVSVTLTNMPMVYPLVKRFFEKGLSSFGRSKSDTNHPESHGYPLGSHPGRARKVNSNKAKHPLSMPGDTRWGSEENIVENGAENNAENNADAKTTATASSGDEGPSPVSLQCFEPDGTQSQKRPTTTTSNNHAPLPASPTATRQPQHQRNGSWTERSQQVSVGQGQPPPAGQNMNGIVVTTEYTVLAHVEENRRGNSAGFRF</sequence>
<feature type="region of interest" description="Disordered" evidence="6">
    <location>
        <begin position="287"/>
        <end position="434"/>
    </location>
</feature>
<keyword evidence="3 7" id="KW-1133">Transmembrane helix</keyword>
<dbReference type="STRING" id="100816.A0A175VYK2"/>
<dbReference type="AlphaFoldDB" id="A0A175VYK2"/>
<dbReference type="EMBL" id="LCTW02000221">
    <property type="protein sequence ID" value="KXX76241.1"/>
    <property type="molecule type" value="Genomic_DNA"/>
</dbReference>
<keyword evidence="4 7" id="KW-0472">Membrane</keyword>
<protein>
    <recommendedName>
        <fullName evidence="8">Rhodopsin domain-containing protein</fullName>
    </recommendedName>
</protein>
<feature type="compositionally biased region" description="Basic residues" evidence="6">
    <location>
        <begin position="308"/>
        <end position="320"/>
    </location>
</feature>
<feature type="transmembrane region" description="Helical" evidence="7">
    <location>
        <begin position="186"/>
        <end position="205"/>
    </location>
</feature>
<keyword evidence="10" id="KW-1185">Reference proteome</keyword>
<evidence type="ECO:0000256" key="4">
    <source>
        <dbReference type="ARBA" id="ARBA00023136"/>
    </source>
</evidence>
<feature type="domain" description="Rhodopsin" evidence="8">
    <location>
        <begin position="25"/>
        <end position="277"/>
    </location>
</feature>
<comment type="caution">
    <text evidence="9">The sequence shown here is derived from an EMBL/GenBank/DDBJ whole genome shotgun (WGS) entry which is preliminary data.</text>
</comment>
<dbReference type="InterPro" id="IPR052337">
    <property type="entry name" value="SAT4-like"/>
</dbReference>
<dbReference type="Proteomes" id="UP000078237">
    <property type="component" value="Unassembled WGS sequence"/>
</dbReference>
<feature type="transmembrane region" description="Helical" evidence="7">
    <location>
        <begin position="135"/>
        <end position="156"/>
    </location>
</feature>
<proteinExistence type="inferred from homology"/>
<comment type="similarity">
    <text evidence="5">Belongs to the SAT4 family.</text>
</comment>
<evidence type="ECO:0000256" key="1">
    <source>
        <dbReference type="ARBA" id="ARBA00004141"/>
    </source>
</evidence>
<keyword evidence="2 7" id="KW-0812">Transmembrane</keyword>
<dbReference type="OrthoDB" id="2988756at2759"/>
<feature type="transmembrane region" description="Helical" evidence="7">
    <location>
        <begin position="217"/>
        <end position="235"/>
    </location>
</feature>
<reference evidence="9 10" key="1">
    <citation type="journal article" date="2016" name="Genome Announc.">
        <title>Genome Sequence of Madurella mycetomatis mm55, Isolated from a Human Mycetoma Case in Sudan.</title>
        <authorList>
            <person name="Smit S."/>
            <person name="Derks M.F."/>
            <person name="Bervoets S."/>
            <person name="Fahal A."/>
            <person name="van Leeuwen W."/>
            <person name="van Belkum A."/>
            <person name="van de Sande W.W."/>
        </authorList>
    </citation>
    <scope>NUCLEOTIDE SEQUENCE [LARGE SCALE GENOMIC DNA]</scope>
    <source>
        <strain evidence="10">mm55</strain>
    </source>
</reference>
<feature type="transmembrane region" description="Helical" evidence="7">
    <location>
        <begin position="41"/>
        <end position="64"/>
    </location>
</feature>
<dbReference type="GO" id="GO:0016020">
    <property type="term" value="C:membrane"/>
    <property type="evidence" value="ECO:0007669"/>
    <property type="project" value="UniProtKB-SubCell"/>
</dbReference>
<evidence type="ECO:0000256" key="3">
    <source>
        <dbReference type="ARBA" id="ARBA00022989"/>
    </source>
</evidence>
<feature type="compositionally biased region" description="Polar residues" evidence="6">
    <location>
        <begin position="376"/>
        <end position="391"/>
    </location>
</feature>
<feature type="transmembrane region" description="Helical" evidence="7">
    <location>
        <begin position="12"/>
        <end position="29"/>
    </location>
</feature>
<feature type="compositionally biased region" description="Polar residues" evidence="6">
    <location>
        <begin position="398"/>
        <end position="415"/>
    </location>
</feature>
<gene>
    <name evidence="9" type="ORF">MMYC01_207263</name>
</gene>
<accession>A0A175VYK2</accession>
<evidence type="ECO:0000256" key="2">
    <source>
        <dbReference type="ARBA" id="ARBA00022692"/>
    </source>
</evidence>
<feature type="compositionally biased region" description="Low complexity" evidence="6">
    <location>
        <begin position="333"/>
        <end position="357"/>
    </location>
</feature>
<name>A0A175VYK2_9PEZI</name>
<dbReference type="InterPro" id="IPR049326">
    <property type="entry name" value="Rhodopsin_dom_fungi"/>
</dbReference>
<dbReference type="PANTHER" id="PTHR33048:SF2">
    <property type="entry name" value="SRPK"/>
    <property type="match status" value="1"/>
</dbReference>
<evidence type="ECO:0000256" key="5">
    <source>
        <dbReference type="ARBA" id="ARBA00038359"/>
    </source>
</evidence>
<evidence type="ECO:0000256" key="6">
    <source>
        <dbReference type="SAM" id="MobiDB-lite"/>
    </source>
</evidence>
<evidence type="ECO:0000259" key="8">
    <source>
        <dbReference type="Pfam" id="PF20684"/>
    </source>
</evidence>
<feature type="compositionally biased region" description="Basic and acidic residues" evidence="6">
    <location>
        <begin position="289"/>
        <end position="298"/>
    </location>
</feature>
<organism evidence="9 10">
    <name type="scientific">Madurella mycetomatis</name>
    <dbReference type="NCBI Taxonomy" id="100816"/>
    <lineage>
        <taxon>Eukaryota</taxon>
        <taxon>Fungi</taxon>
        <taxon>Dikarya</taxon>
        <taxon>Ascomycota</taxon>
        <taxon>Pezizomycotina</taxon>
        <taxon>Sordariomycetes</taxon>
        <taxon>Sordariomycetidae</taxon>
        <taxon>Sordariales</taxon>
        <taxon>Sordariales incertae sedis</taxon>
        <taxon>Madurella</taxon>
    </lineage>
</organism>
<evidence type="ECO:0000256" key="7">
    <source>
        <dbReference type="SAM" id="Phobius"/>
    </source>
</evidence>
<dbReference type="VEuPathDB" id="FungiDB:MMYC01_207263"/>
<evidence type="ECO:0000313" key="10">
    <source>
        <dbReference type="Proteomes" id="UP000078237"/>
    </source>
</evidence>
<dbReference type="PANTHER" id="PTHR33048">
    <property type="entry name" value="PTH11-LIKE INTEGRAL MEMBRANE PROTEIN (AFU_ORTHOLOGUE AFUA_5G11245)"/>
    <property type="match status" value="1"/>
</dbReference>
<feature type="transmembrane region" description="Helical" evidence="7">
    <location>
        <begin position="104"/>
        <end position="123"/>
    </location>
</feature>
<dbReference type="Pfam" id="PF20684">
    <property type="entry name" value="Fung_rhodopsin"/>
    <property type="match status" value="1"/>
</dbReference>
<comment type="subcellular location">
    <subcellularLocation>
        <location evidence="1">Membrane</location>
        <topology evidence="1">Multi-pass membrane protein</topology>
    </subcellularLocation>
</comment>
<evidence type="ECO:0000313" key="9">
    <source>
        <dbReference type="EMBL" id="KXX76241.1"/>
    </source>
</evidence>